<dbReference type="Proteomes" id="UP000266861">
    <property type="component" value="Unassembled WGS sequence"/>
</dbReference>
<feature type="domain" description="NAD(P)-binding" evidence="10">
    <location>
        <begin position="27"/>
        <end position="356"/>
    </location>
</feature>
<comment type="similarity">
    <text evidence="3">Belongs to the NAD(P)-dependent epimerase/dehydratase family. GDP-mannose 4,6-dehydratase subfamily.</text>
</comment>
<keyword evidence="5" id="KW-0521">NADP</keyword>
<organism evidence="11 12">
    <name type="scientific">Diversispora epigaea</name>
    <dbReference type="NCBI Taxonomy" id="1348612"/>
    <lineage>
        <taxon>Eukaryota</taxon>
        <taxon>Fungi</taxon>
        <taxon>Fungi incertae sedis</taxon>
        <taxon>Mucoromycota</taxon>
        <taxon>Glomeromycotina</taxon>
        <taxon>Glomeromycetes</taxon>
        <taxon>Diversisporales</taxon>
        <taxon>Diversisporaceae</taxon>
        <taxon>Diversispora</taxon>
    </lineage>
</organism>
<evidence type="ECO:0000256" key="9">
    <source>
        <dbReference type="ARBA" id="ARBA00071431"/>
    </source>
</evidence>
<evidence type="ECO:0000256" key="1">
    <source>
        <dbReference type="ARBA" id="ARBA00001937"/>
    </source>
</evidence>
<comment type="pathway">
    <text evidence="2">Nucleotide-sugar biosynthesis; GDP-L-fucose biosynthesis via de novo pathway; GDP-L-fucose from GDP-alpha-D-mannose: step 1/2.</text>
</comment>
<evidence type="ECO:0000256" key="8">
    <source>
        <dbReference type="ARBA" id="ARBA00050823"/>
    </source>
</evidence>
<keyword evidence="12" id="KW-1185">Reference proteome</keyword>
<dbReference type="FunFam" id="3.40.50.720:FF:001053">
    <property type="entry name" value="GDP-mannose 4,6 dehydratase"/>
    <property type="match status" value="1"/>
</dbReference>
<evidence type="ECO:0000256" key="4">
    <source>
        <dbReference type="ARBA" id="ARBA00011989"/>
    </source>
</evidence>
<dbReference type="PANTHER" id="PTHR43715">
    <property type="entry name" value="GDP-MANNOSE 4,6-DEHYDRATASE"/>
    <property type="match status" value="1"/>
</dbReference>
<dbReference type="GO" id="GO:0042351">
    <property type="term" value="P:'de novo' GDP-L-fucose biosynthetic process"/>
    <property type="evidence" value="ECO:0007669"/>
    <property type="project" value="TreeGrafter"/>
</dbReference>
<dbReference type="InterPro" id="IPR016040">
    <property type="entry name" value="NAD(P)-bd_dom"/>
</dbReference>
<keyword evidence="6" id="KW-0456">Lyase</keyword>
<evidence type="ECO:0000256" key="3">
    <source>
        <dbReference type="ARBA" id="ARBA00009263"/>
    </source>
</evidence>
<comment type="caution">
    <text evidence="11">The sequence shown here is derived from an EMBL/GenBank/DDBJ whole genome shotgun (WGS) entry which is preliminary data.</text>
</comment>
<dbReference type="InterPro" id="IPR006368">
    <property type="entry name" value="GDP_Man_deHydtase"/>
</dbReference>
<evidence type="ECO:0000256" key="2">
    <source>
        <dbReference type="ARBA" id="ARBA00004912"/>
    </source>
</evidence>
<evidence type="ECO:0000256" key="6">
    <source>
        <dbReference type="ARBA" id="ARBA00023239"/>
    </source>
</evidence>
<dbReference type="EMBL" id="PQFF01000210">
    <property type="protein sequence ID" value="RHZ74124.1"/>
    <property type="molecule type" value="Genomic_DNA"/>
</dbReference>
<reference evidence="11 12" key="1">
    <citation type="submission" date="2018-08" db="EMBL/GenBank/DDBJ databases">
        <title>Genome and evolution of the arbuscular mycorrhizal fungus Diversispora epigaea (formerly Glomus versiforme) and its bacterial endosymbionts.</title>
        <authorList>
            <person name="Sun X."/>
            <person name="Fei Z."/>
            <person name="Harrison M."/>
        </authorList>
    </citation>
    <scope>NUCLEOTIDE SEQUENCE [LARGE SCALE GENOMIC DNA]</scope>
    <source>
        <strain evidence="11 12">IT104</strain>
    </source>
</reference>
<dbReference type="GO" id="GO:0008446">
    <property type="term" value="F:GDP-mannose 4,6-dehydratase activity"/>
    <property type="evidence" value="ECO:0007669"/>
    <property type="project" value="UniProtKB-EC"/>
</dbReference>
<dbReference type="SUPFAM" id="SSF51735">
    <property type="entry name" value="NAD(P)-binding Rossmann-fold domains"/>
    <property type="match status" value="1"/>
</dbReference>
<dbReference type="AlphaFoldDB" id="A0A397ILR2"/>
<evidence type="ECO:0000313" key="11">
    <source>
        <dbReference type="EMBL" id="RHZ74124.1"/>
    </source>
</evidence>
<dbReference type="EC" id="4.2.1.47" evidence="4"/>
<evidence type="ECO:0000256" key="5">
    <source>
        <dbReference type="ARBA" id="ARBA00022857"/>
    </source>
</evidence>
<dbReference type="CDD" id="cd05260">
    <property type="entry name" value="GDP_MD_SDR_e"/>
    <property type="match status" value="1"/>
</dbReference>
<dbReference type="OrthoDB" id="10253554at2759"/>
<protein>
    <recommendedName>
        <fullName evidence="9">GDP-mannose 4,6 dehydratase</fullName>
        <ecNumber evidence="4">4.2.1.47</ecNumber>
    </recommendedName>
    <alternativeName>
        <fullName evidence="7">GDP-D-mannose dehydratase</fullName>
    </alternativeName>
</protein>
<dbReference type="NCBIfam" id="TIGR01472">
    <property type="entry name" value="gmd"/>
    <property type="match status" value="1"/>
</dbReference>
<dbReference type="HAMAP" id="MF_00955">
    <property type="entry name" value="GDP_Man_dehydratase"/>
    <property type="match status" value="1"/>
</dbReference>
<gene>
    <name evidence="11" type="ORF">Glove_227g99</name>
</gene>
<proteinExistence type="inferred from homology"/>
<dbReference type="InterPro" id="IPR036291">
    <property type="entry name" value="NAD(P)-bd_dom_sf"/>
</dbReference>
<comment type="catalytic activity">
    <reaction evidence="8">
        <text>GDP-alpha-D-mannose = GDP-4-dehydro-alpha-D-rhamnose + H2O</text>
        <dbReference type="Rhea" id="RHEA:23820"/>
        <dbReference type="ChEBI" id="CHEBI:15377"/>
        <dbReference type="ChEBI" id="CHEBI:57527"/>
        <dbReference type="ChEBI" id="CHEBI:57964"/>
        <dbReference type="EC" id="4.2.1.47"/>
    </reaction>
    <physiologicalReaction direction="left-to-right" evidence="8">
        <dbReference type="Rhea" id="RHEA:23821"/>
    </physiologicalReaction>
</comment>
<evidence type="ECO:0000313" key="12">
    <source>
        <dbReference type="Proteomes" id="UP000266861"/>
    </source>
</evidence>
<name>A0A397ILR2_9GLOM</name>
<dbReference type="Gene3D" id="3.40.50.720">
    <property type="entry name" value="NAD(P)-binding Rossmann-like Domain"/>
    <property type="match status" value="1"/>
</dbReference>
<sequence>MSTVISPDVQKALSLSPEEYRKRKVALLTGITGQDGSYLTEFLLEKGYTVHGIIRRSSSFNTGRIEHLYKDQHERPKMVLHYGDLTDSTNLVHIVSQVLPTEIYNLGAQSHVKVSFDMAEYTGDVDGLGTLRLLDAIRTCGLTHHVRFYQASTSELYGKVVETPQSETTPFYPRSPYGVAKLYAFWIVVNYREAYGMFACNGVLFNHESPRRGRTFVTRKISRAVAEIHLGKQECLWLGNIDAKRDWGHARDYIEGMWLMLQQDQPEDFVLATGETHTVREYVEKAFAVVNKVIVWEGEGEELIGRESETGIIRVRVDAKYFRPTEVDLLLGDPSKAKKLLGWKRKVDFDSLVKEMVLADVEGARVNSEN</sequence>
<dbReference type="STRING" id="1348612.A0A397ILR2"/>
<accession>A0A397ILR2</accession>
<comment type="cofactor">
    <cofactor evidence="1">
        <name>NADP(+)</name>
        <dbReference type="ChEBI" id="CHEBI:58349"/>
    </cofactor>
</comment>
<evidence type="ECO:0000259" key="10">
    <source>
        <dbReference type="Pfam" id="PF16363"/>
    </source>
</evidence>
<dbReference type="Gene3D" id="3.90.25.10">
    <property type="entry name" value="UDP-galactose 4-epimerase, domain 1"/>
    <property type="match status" value="1"/>
</dbReference>
<evidence type="ECO:0000256" key="7">
    <source>
        <dbReference type="ARBA" id="ARBA00031085"/>
    </source>
</evidence>
<dbReference type="Pfam" id="PF16363">
    <property type="entry name" value="GDP_Man_Dehyd"/>
    <property type="match status" value="1"/>
</dbReference>
<dbReference type="PANTHER" id="PTHR43715:SF1">
    <property type="entry name" value="GDP-MANNOSE 4,6 DEHYDRATASE"/>
    <property type="match status" value="1"/>
</dbReference>